<dbReference type="SUPFAM" id="SSF55874">
    <property type="entry name" value="ATPase domain of HSP90 chaperone/DNA topoisomerase II/histidine kinase"/>
    <property type="match status" value="1"/>
</dbReference>
<evidence type="ECO:0000256" key="10">
    <source>
        <dbReference type="SAM" id="Phobius"/>
    </source>
</evidence>
<keyword evidence="13" id="KW-1185">Reference proteome</keyword>
<evidence type="ECO:0000256" key="6">
    <source>
        <dbReference type="ARBA" id="ARBA00022692"/>
    </source>
</evidence>
<evidence type="ECO:0000313" key="13">
    <source>
        <dbReference type="Proteomes" id="UP001058602"/>
    </source>
</evidence>
<evidence type="ECO:0000256" key="5">
    <source>
        <dbReference type="ARBA" id="ARBA00022679"/>
    </source>
</evidence>
<dbReference type="InterPro" id="IPR050428">
    <property type="entry name" value="TCS_sensor_his_kinase"/>
</dbReference>
<dbReference type="InterPro" id="IPR036890">
    <property type="entry name" value="HATPase_C_sf"/>
</dbReference>
<dbReference type="EC" id="2.7.13.3" evidence="3"/>
<evidence type="ECO:0000256" key="8">
    <source>
        <dbReference type="ARBA" id="ARBA00022989"/>
    </source>
</evidence>
<dbReference type="GO" id="GO:0005524">
    <property type="term" value="F:ATP binding"/>
    <property type="evidence" value="ECO:0007669"/>
    <property type="project" value="UniProtKB-KW"/>
</dbReference>
<dbReference type="Gene3D" id="3.30.565.10">
    <property type="entry name" value="Histidine kinase-like ATPase, C-terminal domain"/>
    <property type="match status" value="1"/>
</dbReference>
<comment type="subcellular location">
    <subcellularLocation>
        <location evidence="2">Membrane</location>
    </subcellularLocation>
</comment>
<dbReference type="PROSITE" id="PS50109">
    <property type="entry name" value="HIS_KIN"/>
    <property type="match status" value="1"/>
</dbReference>
<dbReference type="InterPro" id="IPR004358">
    <property type="entry name" value="Sig_transdc_His_kin-like_C"/>
</dbReference>
<comment type="catalytic activity">
    <reaction evidence="1">
        <text>ATP + protein L-histidine = ADP + protein N-phospho-L-histidine.</text>
        <dbReference type="EC" id="2.7.13.3"/>
    </reaction>
</comment>
<keyword evidence="7" id="KW-0418">Kinase</keyword>
<dbReference type="Proteomes" id="UP001058602">
    <property type="component" value="Chromosome 1"/>
</dbReference>
<keyword evidence="9 10" id="KW-0472">Membrane</keyword>
<feature type="transmembrane region" description="Helical" evidence="10">
    <location>
        <begin position="166"/>
        <end position="187"/>
    </location>
</feature>
<evidence type="ECO:0000256" key="7">
    <source>
        <dbReference type="ARBA" id="ARBA00022777"/>
    </source>
</evidence>
<keyword evidence="5" id="KW-0808">Transferase</keyword>
<dbReference type="InterPro" id="IPR005467">
    <property type="entry name" value="His_kinase_dom"/>
</dbReference>
<keyword evidence="4" id="KW-0597">Phosphoprotein</keyword>
<accession>A0ABY5LI01</accession>
<dbReference type="Gene3D" id="1.10.287.130">
    <property type="match status" value="1"/>
</dbReference>
<evidence type="ECO:0000256" key="4">
    <source>
        <dbReference type="ARBA" id="ARBA00022553"/>
    </source>
</evidence>
<evidence type="ECO:0000259" key="11">
    <source>
        <dbReference type="PROSITE" id="PS50109"/>
    </source>
</evidence>
<dbReference type="PANTHER" id="PTHR45436:SF5">
    <property type="entry name" value="SENSOR HISTIDINE KINASE TRCS"/>
    <property type="match status" value="1"/>
</dbReference>
<reference evidence="12" key="1">
    <citation type="submission" date="2022-07" db="EMBL/GenBank/DDBJ databases">
        <title>Complete genome of Vibrio japonicus strain JCM 31412T and phylogenomic assessment of the Nereis clade of the genus Vibrio.</title>
        <authorList>
            <person name="Shlafstein M.D."/>
            <person name="Emsley S.A."/>
            <person name="Ushijima B."/>
            <person name="Videau P."/>
            <person name="Saw J.H."/>
        </authorList>
    </citation>
    <scope>NUCLEOTIDE SEQUENCE</scope>
    <source>
        <strain evidence="12">JCM 31412</strain>
    </source>
</reference>
<proteinExistence type="predicted"/>
<dbReference type="EMBL" id="CP102096">
    <property type="protein sequence ID" value="UUM31663.1"/>
    <property type="molecule type" value="Genomic_DNA"/>
</dbReference>
<keyword evidence="12" id="KW-0067">ATP-binding</keyword>
<protein>
    <recommendedName>
        <fullName evidence="3">histidine kinase</fullName>
        <ecNumber evidence="3">2.7.13.3</ecNumber>
    </recommendedName>
</protein>
<dbReference type="InterPro" id="IPR036097">
    <property type="entry name" value="HisK_dim/P_sf"/>
</dbReference>
<evidence type="ECO:0000256" key="2">
    <source>
        <dbReference type="ARBA" id="ARBA00004370"/>
    </source>
</evidence>
<evidence type="ECO:0000256" key="9">
    <source>
        <dbReference type="ARBA" id="ARBA00023136"/>
    </source>
</evidence>
<keyword evidence="8 10" id="KW-1133">Transmembrane helix</keyword>
<dbReference type="InterPro" id="IPR003594">
    <property type="entry name" value="HATPase_dom"/>
</dbReference>
<sequence length="448" mass="50234">MRNSKLQALKHLSLRSRLVFASIVWLTAMILAAGVTVPKQVFNYMVEDTTDQLSLYLDKLSASINVDEDGQLTLSNALADPRFSQPYSGLYWSAQTDTDLLRSRSLWDKRITYTKLDKAPFGPKSERLILLESTLYFPDYDGPITVRVGIDEQPIKNTVASLMGQLWIILALLYFGILFIIIIQVLWSLNPLTKMRKELSQVRAGNKNSLENDYPSEVSPMVSDLNALLFHYQELLERARNHSGNLSHALKTPLSVIRNEISALEDEDIKKRFEGPISQIQSQIDYHLGRTRMAGSKHILAVKTKPSERIDAISLAFDKVYASRGVTLINELDSDIEIAVEKTDFDEMVGNLLENAYKWSNSLIRVYSQHGQDDNIRIVIEDDGPGIPDDKLAQVTRRGFRLDETTPGSGLGLNIVNEVAHSYRGDLTLSRGSLGGLKAILSIKKALV</sequence>
<keyword evidence="6 10" id="KW-0812">Transmembrane</keyword>
<dbReference type="Pfam" id="PF02518">
    <property type="entry name" value="HATPase_c"/>
    <property type="match status" value="1"/>
</dbReference>
<dbReference type="PANTHER" id="PTHR45436">
    <property type="entry name" value="SENSOR HISTIDINE KINASE YKOH"/>
    <property type="match status" value="1"/>
</dbReference>
<evidence type="ECO:0000256" key="1">
    <source>
        <dbReference type="ARBA" id="ARBA00000085"/>
    </source>
</evidence>
<evidence type="ECO:0000313" key="12">
    <source>
        <dbReference type="EMBL" id="UUM31663.1"/>
    </source>
</evidence>
<name>A0ABY5LI01_9VIBR</name>
<keyword evidence="12" id="KW-0547">Nucleotide-binding</keyword>
<dbReference type="PRINTS" id="PR00344">
    <property type="entry name" value="BCTRLSENSOR"/>
</dbReference>
<organism evidence="12 13">
    <name type="scientific">Vibrio japonicus</name>
    <dbReference type="NCBI Taxonomy" id="1824638"/>
    <lineage>
        <taxon>Bacteria</taxon>
        <taxon>Pseudomonadati</taxon>
        <taxon>Pseudomonadota</taxon>
        <taxon>Gammaproteobacteria</taxon>
        <taxon>Vibrionales</taxon>
        <taxon>Vibrionaceae</taxon>
        <taxon>Vibrio</taxon>
    </lineage>
</organism>
<evidence type="ECO:0000256" key="3">
    <source>
        <dbReference type="ARBA" id="ARBA00012438"/>
    </source>
</evidence>
<dbReference type="SMART" id="SM00387">
    <property type="entry name" value="HATPase_c"/>
    <property type="match status" value="1"/>
</dbReference>
<feature type="domain" description="Histidine kinase" evidence="11">
    <location>
        <begin position="245"/>
        <end position="447"/>
    </location>
</feature>
<gene>
    <name evidence="12" type="ORF">NP165_05880</name>
</gene>
<dbReference type="SUPFAM" id="SSF47384">
    <property type="entry name" value="Homodimeric domain of signal transducing histidine kinase"/>
    <property type="match status" value="1"/>
</dbReference>
<dbReference type="RefSeq" id="WP_257085388.1">
    <property type="nucleotide sequence ID" value="NZ_CP102096.1"/>
</dbReference>